<dbReference type="Proteomes" id="UP001148838">
    <property type="component" value="Unassembled WGS sequence"/>
</dbReference>
<reference evidence="1 2" key="1">
    <citation type="journal article" date="2022" name="Allergy">
        <title>Genome assembly and annotation of Periplaneta americana reveal a comprehensive cockroach allergen profile.</title>
        <authorList>
            <person name="Wang L."/>
            <person name="Xiong Q."/>
            <person name="Saelim N."/>
            <person name="Wang L."/>
            <person name="Nong W."/>
            <person name="Wan A.T."/>
            <person name="Shi M."/>
            <person name="Liu X."/>
            <person name="Cao Q."/>
            <person name="Hui J.H.L."/>
            <person name="Sookrung N."/>
            <person name="Leung T.F."/>
            <person name="Tungtrongchitr A."/>
            <person name="Tsui S.K.W."/>
        </authorList>
    </citation>
    <scope>NUCLEOTIDE SEQUENCE [LARGE SCALE GENOMIC DNA]</scope>
    <source>
        <strain evidence="1">PWHHKU_190912</strain>
    </source>
</reference>
<name>A0ABQ8TXK6_PERAM</name>
<dbReference type="EMBL" id="JAJSOF020000001">
    <property type="protein sequence ID" value="KAJ4451058.1"/>
    <property type="molecule type" value="Genomic_DNA"/>
</dbReference>
<keyword evidence="2" id="KW-1185">Reference proteome</keyword>
<gene>
    <name evidence="1" type="ORF">ANN_02495</name>
</gene>
<sequence length="101" mass="11049">MAGLCEGGNEPPGSLKAGKRAIRISAVHFRTSPTQIPSSPSRDTTCFLRNEALKPHHNGVTVTSKLEEMHFSMLTWHGMHIRPLSSEDGIWLVVLSENISG</sequence>
<evidence type="ECO:0000313" key="1">
    <source>
        <dbReference type="EMBL" id="KAJ4451058.1"/>
    </source>
</evidence>
<proteinExistence type="predicted"/>
<evidence type="ECO:0000313" key="2">
    <source>
        <dbReference type="Proteomes" id="UP001148838"/>
    </source>
</evidence>
<comment type="caution">
    <text evidence="1">The sequence shown here is derived from an EMBL/GenBank/DDBJ whole genome shotgun (WGS) entry which is preliminary data.</text>
</comment>
<protein>
    <submittedName>
        <fullName evidence="1">Uncharacterized protein</fullName>
    </submittedName>
</protein>
<organism evidence="1 2">
    <name type="scientific">Periplaneta americana</name>
    <name type="common">American cockroach</name>
    <name type="synonym">Blatta americana</name>
    <dbReference type="NCBI Taxonomy" id="6978"/>
    <lineage>
        <taxon>Eukaryota</taxon>
        <taxon>Metazoa</taxon>
        <taxon>Ecdysozoa</taxon>
        <taxon>Arthropoda</taxon>
        <taxon>Hexapoda</taxon>
        <taxon>Insecta</taxon>
        <taxon>Pterygota</taxon>
        <taxon>Neoptera</taxon>
        <taxon>Polyneoptera</taxon>
        <taxon>Dictyoptera</taxon>
        <taxon>Blattodea</taxon>
        <taxon>Blattoidea</taxon>
        <taxon>Blattidae</taxon>
        <taxon>Blattinae</taxon>
        <taxon>Periplaneta</taxon>
    </lineage>
</organism>
<accession>A0ABQ8TXK6</accession>